<dbReference type="InterPro" id="IPR001708">
    <property type="entry name" value="YidC/ALB3/OXA1/COX18"/>
</dbReference>
<dbReference type="GO" id="GO:0051205">
    <property type="term" value="P:protein insertion into membrane"/>
    <property type="evidence" value="ECO:0007669"/>
    <property type="project" value="TreeGrafter"/>
</dbReference>
<dbReference type="GO" id="GO:0015031">
    <property type="term" value="P:protein transport"/>
    <property type="evidence" value="ECO:0007669"/>
    <property type="project" value="UniProtKB-KW"/>
</dbReference>
<keyword evidence="6 10" id="KW-1133">Transmembrane helix</keyword>
<gene>
    <name evidence="12" type="ORF">A2115_01065</name>
</gene>
<accession>A0A1F7WIH4</accession>
<evidence type="ECO:0000256" key="9">
    <source>
        <dbReference type="RuleBase" id="RU003945"/>
    </source>
</evidence>
<organism evidence="12 13">
    <name type="scientific">Candidatus Woesebacteria bacterium GWA1_41_8</name>
    <dbReference type="NCBI Taxonomy" id="1802471"/>
    <lineage>
        <taxon>Bacteria</taxon>
        <taxon>Candidatus Woeseibacteriota</taxon>
    </lineage>
</organism>
<keyword evidence="3" id="KW-1003">Cell membrane</keyword>
<name>A0A1F7WIH4_9BACT</name>
<evidence type="ECO:0000256" key="8">
    <source>
        <dbReference type="ARBA" id="ARBA00023186"/>
    </source>
</evidence>
<dbReference type="STRING" id="1802471.A2115_01065"/>
<dbReference type="Proteomes" id="UP000176198">
    <property type="component" value="Unassembled WGS sequence"/>
</dbReference>
<feature type="transmembrane region" description="Helical" evidence="10">
    <location>
        <begin position="220"/>
        <end position="239"/>
    </location>
</feature>
<dbReference type="EMBL" id="MGFJ01000019">
    <property type="protein sequence ID" value="OGM02590.1"/>
    <property type="molecule type" value="Genomic_DNA"/>
</dbReference>
<sequence length="271" mass="30777">MNIFTVLLIQPLTNGLILFYKLLGGNLGLAIIGFSLFLRVVLNPLTKPYMESMRKMKDLGPQLNKLKKKYKDDKVKFMQAQTDFYKEKGINPSAGCLPYLLQIVVLIAFFNVFTTTLTNGDLAQSFNTLLYEPLKFSQNEQVNTRFLYMDITKPDTIHLPGVNFEFPGPVLILAALVQFLSAKVMAPYVKEEEKVAKKTKEGSDDFQVAMQQSMIYTFPLFTLIIGLRFASGLALYWFVFSLSQMYQQVVTQGWGGLTPWLYKLKLLKSAA</sequence>
<dbReference type="GO" id="GO:0032977">
    <property type="term" value="F:membrane insertase activity"/>
    <property type="evidence" value="ECO:0007669"/>
    <property type="project" value="InterPro"/>
</dbReference>
<evidence type="ECO:0000256" key="10">
    <source>
        <dbReference type="SAM" id="Phobius"/>
    </source>
</evidence>
<reference evidence="12 13" key="1">
    <citation type="journal article" date="2016" name="Nat. Commun.">
        <title>Thousands of microbial genomes shed light on interconnected biogeochemical processes in an aquifer system.</title>
        <authorList>
            <person name="Anantharaman K."/>
            <person name="Brown C.T."/>
            <person name="Hug L.A."/>
            <person name="Sharon I."/>
            <person name="Castelle C.J."/>
            <person name="Probst A.J."/>
            <person name="Thomas B.C."/>
            <person name="Singh A."/>
            <person name="Wilkins M.J."/>
            <person name="Karaoz U."/>
            <person name="Brodie E.L."/>
            <person name="Williams K.H."/>
            <person name="Hubbard S.S."/>
            <person name="Banfield J.F."/>
        </authorList>
    </citation>
    <scope>NUCLEOTIDE SEQUENCE [LARGE SCALE GENOMIC DNA]</scope>
</reference>
<dbReference type="InterPro" id="IPR028055">
    <property type="entry name" value="YidC/Oxa/ALB_C"/>
</dbReference>
<comment type="caution">
    <text evidence="12">The sequence shown here is derived from an EMBL/GenBank/DDBJ whole genome shotgun (WGS) entry which is preliminary data.</text>
</comment>
<evidence type="ECO:0000259" key="11">
    <source>
        <dbReference type="Pfam" id="PF02096"/>
    </source>
</evidence>
<dbReference type="InterPro" id="IPR047196">
    <property type="entry name" value="YidC_ALB_C"/>
</dbReference>
<keyword evidence="4 9" id="KW-0812">Transmembrane</keyword>
<evidence type="ECO:0000313" key="12">
    <source>
        <dbReference type="EMBL" id="OGM02590.1"/>
    </source>
</evidence>
<dbReference type="PANTHER" id="PTHR12428">
    <property type="entry name" value="OXA1"/>
    <property type="match status" value="1"/>
</dbReference>
<keyword evidence="5" id="KW-0653">Protein transport</keyword>
<comment type="subcellular location">
    <subcellularLocation>
        <location evidence="1">Cell membrane</location>
        <topology evidence="1">Multi-pass membrane protein</topology>
    </subcellularLocation>
    <subcellularLocation>
        <location evidence="9">Membrane</location>
        <topology evidence="9">Multi-pass membrane protein</topology>
    </subcellularLocation>
</comment>
<feature type="transmembrane region" description="Helical" evidence="10">
    <location>
        <begin position="25"/>
        <end position="46"/>
    </location>
</feature>
<evidence type="ECO:0000256" key="4">
    <source>
        <dbReference type="ARBA" id="ARBA00022692"/>
    </source>
</evidence>
<feature type="transmembrane region" description="Helical" evidence="10">
    <location>
        <begin position="96"/>
        <end position="113"/>
    </location>
</feature>
<evidence type="ECO:0000256" key="5">
    <source>
        <dbReference type="ARBA" id="ARBA00022927"/>
    </source>
</evidence>
<evidence type="ECO:0000313" key="13">
    <source>
        <dbReference type="Proteomes" id="UP000176198"/>
    </source>
</evidence>
<protein>
    <recommendedName>
        <fullName evidence="11">Membrane insertase YidC/Oxa/ALB C-terminal domain-containing protein</fullName>
    </recommendedName>
</protein>
<keyword evidence="2" id="KW-0813">Transport</keyword>
<evidence type="ECO:0000256" key="6">
    <source>
        <dbReference type="ARBA" id="ARBA00022989"/>
    </source>
</evidence>
<feature type="domain" description="Membrane insertase YidC/Oxa/ALB C-terminal" evidence="11">
    <location>
        <begin position="28"/>
        <end position="252"/>
    </location>
</feature>
<dbReference type="GO" id="GO:0005886">
    <property type="term" value="C:plasma membrane"/>
    <property type="evidence" value="ECO:0007669"/>
    <property type="project" value="UniProtKB-SubCell"/>
</dbReference>
<dbReference type="CDD" id="cd20070">
    <property type="entry name" value="5TM_YidC_Alb3"/>
    <property type="match status" value="1"/>
</dbReference>
<dbReference type="NCBIfam" id="TIGR03592">
    <property type="entry name" value="yidC_oxa1_cterm"/>
    <property type="match status" value="1"/>
</dbReference>
<keyword evidence="8" id="KW-0143">Chaperone</keyword>
<dbReference type="PANTHER" id="PTHR12428:SF65">
    <property type="entry name" value="CYTOCHROME C OXIDASE ASSEMBLY PROTEIN COX18, MITOCHONDRIAL"/>
    <property type="match status" value="1"/>
</dbReference>
<keyword evidence="7 10" id="KW-0472">Membrane</keyword>
<comment type="similarity">
    <text evidence="9">Belongs to the OXA1/ALB3/YidC family.</text>
</comment>
<evidence type="ECO:0000256" key="7">
    <source>
        <dbReference type="ARBA" id="ARBA00023136"/>
    </source>
</evidence>
<evidence type="ECO:0000256" key="3">
    <source>
        <dbReference type="ARBA" id="ARBA00022475"/>
    </source>
</evidence>
<dbReference type="Pfam" id="PF02096">
    <property type="entry name" value="60KD_IMP"/>
    <property type="match status" value="1"/>
</dbReference>
<dbReference type="AlphaFoldDB" id="A0A1F7WIH4"/>
<evidence type="ECO:0000256" key="2">
    <source>
        <dbReference type="ARBA" id="ARBA00022448"/>
    </source>
</evidence>
<evidence type="ECO:0000256" key="1">
    <source>
        <dbReference type="ARBA" id="ARBA00004651"/>
    </source>
</evidence>
<proteinExistence type="inferred from homology"/>